<evidence type="ECO:0000313" key="9">
    <source>
        <dbReference type="Proteomes" id="UP000064967"/>
    </source>
</evidence>
<keyword evidence="4 5" id="KW-0067">ATP-binding</keyword>
<gene>
    <name evidence="8" type="ORF">AKJ09_07974</name>
</gene>
<evidence type="ECO:0000256" key="3">
    <source>
        <dbReference type="ARBA" id="ARBA00022777"/>
    </source>
</evidence>
<evidence type="ECO:0000256" key="4">
    <source>
        <dbReference type="ARBA" id="ARBA00022840"/>
    </source>
</evidence>
<reference evidence="8 9" key="1">
    <citation type="submission" date="2015-08" db="EMBL/GenBank/DDBJ databases">
        <authorList>
            <person name="Babu N.S."/>
            <person name="Beckwith C.J."/>
            <person name="Beseler K.G."/>
            <person name="Brison A."/>
            <person name="Carone J.V."/>
            <person name="Caskin T.P."/>
            <person name="Diamond M."/>
            <person name="Durham M.E."/>
            <person name="Foxe J.M."/>
            <person name="Go M."/>
            <person name="Henderson B.A."/>
            <person name="Jones I.B."/>
            <person name="McGettigan J.A."/>
            <person name="Micheletti S.J."/>
            <person name="Nasrallah M.E."/>
            <person name="Ortiz D."/>
            <person name="Piller C.R."/>
            <person name="Privatt S.R."/>
            <person name="Schneider S.L."/>
            <person name="Sharp S."/>
            <person name="Smith T.C."/>
            <person name="Stanton J.D."/>
            <person name="Ullery H.E."/>
            <person name="Wilson R.J."/>
            <person name="Serrano M.G."/>
            <person name="Buck G."/>
            <person name="Lee V."/>
            <person name="Wang Y."/>
            <person name="Carvalho R."/>
            <person name="Voegtly L."/>
            <person name="Shi R."/>
            <person name="Duckworth R."/>
            <person name="Johnson A."/>
            <person name="Loviza R."/>
            <person name="Walstead R."/>
            <person name="Shah Z."/>
            <person name="Kiflezghi M."/>
            <person name="Wade K."/>
            <person name="Ball S.L."/>
            <person name="Bradley K.W."/>
            <person name="Asai D.J."/>
            <person name="Bowman C.A."/>
            <person name="Russell D.A."/>
            <person name="Pope W.H."/>
            <person name="Jacobs-Sera D."/>
            <person name="Hendrix R.W."/>
            <person name="Hatfull G.F."/>
        </authorList>
    </citation>
    <scope>NUCLEOTIDE SEQUENCE [LARGE SCALE GENOMIC DNA]</scope>
    <source>
        <strain evidence="8 9">DSM 27648</strain>
    </source>
</reference>
<protein>
    <submittedName>
        <fullName evidence="8">Serine/threonine protein kinase PrkC, regulator of stationary phase</fullName>
    </submittedName>
</protein>
<dbReference type="CDD" id="cd14014">
    <property type="entry name" value="STKc_PknB_like"/>
    <property type="match status" value="1"/>
</dbReference>
<feature type="compositionally biased region" description="Low complexity" evidence="6">
    <location>
        <begin position="414"/>
        <end position="442"/>
    </location>
</feature>
<proteinExistence type="predicted"/>
<dbReference type="Proteomes" id="UP000064967">
    <property type="component" value="Chromosome"/>
</dbReference>
<dbReference type="PANTHER" id="PTHR43289">
    <property type="entry name" value="MITOGEN-ACTIVATED PROTEIN KINASE KINASE KINASE 20-RELATED"/>
    <property type="match status" value="1"/>
</dbReference>
<dbReference type="GO" id="GO:0004674">
    <property type="term" value="F:protein serine/threonine kinase activity"/>
    <property type="evidence" value="ECO:0007669"/>
    <property type="project" value="UniProtKB-KW"/>
</dbReference>
<dbReference type="PANTHER" id="PTHR43289:SF6">
    <property type="entry name" value="SERINE_THREONINE-PROTEIN KINASE NEKL-3"/>
    <property type="match status" value="1"/>
</dbReference>
<sequence>MPKVLRKIGRSRILSLVSEARAGMMVTPSVRLVRPLGEGGMGSVWVAEHLALHTQVVVKFIANDLRDSKEATERFSREAAAAAQVKSPHVVQTFDHGLTGDGVPYIVMELLEGRDLGAYLDEHGKLAPGQVGEIIHQLSRALERAHERGIVHRDIKPGNIFLCDQGGEVFVKLLDFGIAKGVEGPRLDSNTKTGAMIGSPFYMSPEQVLGSKDLDRRTDLWSVGVVAYEALTGKRPFDAETMGGLAIKIHSEPLPLVTGVVPELPAALDTWFHKACSRNVDERFRSAKELAEALLRAVGGQMPKSVDMPRVTTGTNDAVMNAATLAATPVGAATDAGIVRATTIGRSRSRAFAILAGIVVLAPLSYVAVKVARRPDVAAASPPSSGAATDARAVIADPSIASSMASAAPPPVTGTPAPMVEAPSAPNPIASAAPAPHSAPIAKGSGGRARTPKAAATASSVNQLSPISAPATPAPTPASSSHDIF</sequence>
<organism evidence="8 9">
    <name type="scientific">Labilithrix luteola</name>
    <dbReference type="NCBI Taxonomy" id="1391654"/>
    <lineage>
        <taxon>Bacteria</taxon>
        <taxon>Pseudomonadati</taxon>
        <taxon>Myxococcota</taxon>
        <taxon>Polyangia</taxon>
        <taxon>Polyangiales</taxon>
        <taxon>Labilitrichaceae</taxon>
        <taxon>Labilithrix</taxon>
    </lineage>
</organism>
<dbReference type="PROSITE" id="PS50011">
    <property type="entry name" value="PROTEIN_KINASE_DOM"/>
    <property type="match status" value="1"/>
</dbReference>
<dbReference type="STRING" id="1391654.AKJ09_07974"/>
<evidence type="ECO:0000256" key="6">
    <source>
        <dbReference type="SAM" id="MobiDB-lite"/>
    </source>
</evidence>
<dbReference type="PATRIC" id="fig|1391654.3.peg.8082"/>
<keyword evidence="9" id="KW-1185">Reference proteome</keyword>
<dbReference type="AlphaFoldDB" id="A0A0K1Q658"/>
<dbReference type="InterPro" id="IPR008271">
    <property type="entry name" value="Ser/Thr_kinase_AS"/>
</dbReference>
<evidence type="ECO:0000259" key="7">
    <source>
        <dbReference type="PROSITE" id="PS50011"/>
    </source>
</evidence>
<keyword evidence="3 8" id="KW-0418">Kinase</keyword>
<dbReference type="SUPFAM" id="SSF56112">
    <property type="entry name" value="Protein kinase-like (PK-like)"/>
    <property type="match status" value="1"/>
</dbReference>
<dbReference type="EMBL" id="CP012333">
    <property type="protein sequence ID" value="AKV01311.1"/>
    <property type="molecule type" value="Genomic_DNA"/>
</dbReference>
<feature type="region of interest" description="Disordered" evidence="6">
    <location>
        <begin position="404"/>
        <end position="485"/>
    </location>
</feature>
<dbReference type="Gene3D" id="3.30.200.20">
    <property type="entry name" value="Phosphorylase Kinase, domain 1"/>
    <property type="match status" value="1"/>
</dbReference>
<keyword evidence="2 5" id="KW-0547">Nucleotide-binding</keyword>
<evidence type="ECO:0000256" key="5">
    <source>
        <dbReference type="PROSITE-ProRule" id="PRU10141"/>
    </source>
</evidence>
<dbReference type="Gene3D" id="1.10.510.10">
    <property type="entry name" value="Transferase(Phosphotransferase) domain 1"/>
    <property type="match status" value="1"/>
</dbReference>
<dbReference type="GO" id="GO:0005524">
    <property type="term" value="F:ATP binding"/>
    <property type="evidence" value="ECO:0007669"/>
    <property type="project" value="UniProtKB-UniRule"/>
</dbReference>
<accession>A0A0K1Q658</accession>
<dbReference type="PROSITE" id="PS00107">
    <property type="entry name" value="PROTEIN_KINASE_ATP"/>
    <property type="match status" value="1"/>
</dbReference>
<dbReference type="Pfam" id="PF00069">
    <property type="entry name" value="Pkinase"/>
    <property type="match status" value="1"/>
</dbReference>
<dbReference type="InterPro" id="IPR011009">
    <property type="entry name" value="Kinase-like_dom_sf"/>
</dbReference>
<dbReference type="KEGG" id="llu:AKJ09_07974"/>
<feature type="compositionally biased region" description="Low complexity" evidence="6">
    <location>
        <begin position="465"/>
        <end position="485"/>
    </location>
</feature>
<evidence type="ECO:0000313" key="8">
    <source>
        <dbReference type="EMBL" id="AKV01311.1"/>
    </source>
</evidence>
<keyword evidence="1" id="KW-0808">Transferase</keyword>
<dbReference type="InterPro" id="IPR000719">
    <property type="entry name" value="Prot_kinase_dom"/>
</dbReference>
<feature type="binding site" evidence="5">
    <location>
        <position position="59"/>
    </location>
    <ligand>
        <name>ATP</name>
        <dbReference type="ChEBI" id="CHEBI:30616"/>
    </ligand>
</feature>
<evidence type="ECO:0000256" key="2">
    <source>
        <dbReference type="ARBA" id="ARBA00022741"/>
    </source>
</evidence>
<name>A0A0K1Q658_9BACT</name>
<dbReference type="PROSITE" id="PS00108">
    <property type="entry name" value="PROTEIN_KINASE_ST"/>
    <property type="match status" value="1"/>
</dbReference>
<keyword evidence="8" id="KW-0723">Serine/threonine-protein kinase</keyword>
<feature type="domain" description="Protein kinase" evidence="7">
    <location>
        <begin position="30"/>
        <end position="295"/>
    </location>
</feature>
<dbReference type="SMART" id="SM00220">
    <property type="entry name" value="S_TKc"/>
    <property type="match status" value="1"/>
</dbReference>
<evidence type="ECO:0000256" key="1">
    <source>
        <dbReference type="ARBA" id="ARBA00022679"/>
    </source>
</evidence>
<dbReference type="InterPro" id="IPR017441">
    <property type="entry name" value="Protein_kinase_ATP_BS"/>
</dbReference>